<evidence type="ECO:0000313" key="2">
    <source>
        <dbReference type="EMBL" id="RDX45031.1"/>
    </source>
</evidence>
<accession>A0A371CXN8</accession>
<evidence type="ECO:0000256" key="1">
    <source>
        <dbReference type="SAM" id="MobiDB-lite"/>
    </source>
</evidence>
<evidence type="ECO:0000313" key="3">
    <source>
        <dbReference type="Proteomes" id="UP000256964"/>
    </source>
</evidence>
<keyword evidence="3" id="KW-1185">Reference proteome</keyword>
<dbReference type="Proteomes" id="UP000256964">
    <property type="component" value="Unassembled WGS sequence"/>
</dbReference>
<dbReference type="EMBL" id="KZ857442">
    <property type="protein sequence ID" value="RDX45031.1"/>
    <property type="molecule type" value="Genomic_DNA"/>
</dbReference>
<dbReference type="AlphaFoldDB" id="A0A371CXN8"/>
<sequence length="235" mass="27123">MATRKGGRPREWHREFFEDHPGLSANELSSKSLDGKPIVYCKECLARNLVQERESNELEVQRGQRVTVRDDQSIKAELFTRDMQREGYRYRTPETKSRLRRHFGQPAEASGAQERVASEESASEDDMETETPSSEVPTVLSGEFRDAFRHLPDDEDTDLQPAEIYAGAMPSSRISYHVPIRDLFDFNSTSWIRRISKYASQGLDRELELYELLDFDAEGDDDMDMQDVAEDILYN</sequence>
<gene>
    <name evidence="2" type="ORF">OH76DRAFT_1408475</name>
</gene>
<name>A0A371CXN8_9APHY</name>
<reference evidence="2 3" key="1">
    <citation type="journal article" date="2018" name="Biotechnol. Biofuels">
        <title>Integrative visual omics of the white-rot fungus Polyporus brumalis exposes the biotechnological potential of its oxidative enzymes for delignifying raw plant biomass.</title>
        <authorList>
            <person name="Miyauchi S."/>
            <person name="Rancon A."/>
            <person name="Drula E."/>
            <person name="Hage H."/>
            <person name="Chaduli D."/>
            <person name="Favel A."/>
            <person name="Grisel S."/>
            <person name="Henrissat B."/>
            <person name="Herpoel-Gimbert I."/>
            <person name="Ruiz-Duenas F.J."/>
            <person name="Chevret D."/>
            <person name="Hainaut M."/>
            <person name="Lin J."/>
            <person name="Wang M."/>
            <person name="Pangilinan J."/>
            <person name="Lipzen A."/>
            <person name="Lesage-Meessen L."/>
            <person name="Navarro D."/>
            <person name="Riley R."/>
            <person name="Grigoriev I.V."/>
            <person name="Zhou S."/>
            <person name="Raouche S."/>
            <person name="Rosso M.N."/>
        </authorList>
    </citation>
    <scope>NUCLEOTIDE SEQUENCE [LARGE SCALE GENOMIC DNA]</scope>
    <source>
        <strain evidence="2 3">BRFM 1820</strain>
    </source>
</reference>
<feature type="region of interest" description="Disordered" evidence="1">
    <location>
        <begin position="99"/>
        <end position="139"/>
    </location>
</feature>
<proteinExistence type="predicted"/>
<protein>
    <submittedName>
        <fullName evidence="2">Uncharacterized protein</fullName>
    </submittedName>
</protein>
<organism evidence="2 3">
    <name type="scientific">Lentinus brumalis</name>
    <dbReference type="NCBI Taxonomy" id="2498619"/>
    <lineage>
        <taxon>Eukaryota</taxon>
        <taxon>Fungi</taxon>
        <taxon>Dikarya</taxon>
        <taxon>Basidiomycota</taxon>
        <taxon>Agaricomycotina</taxon>
        <taxon>Agaricomycetes</taxon>
        <taxon>Polyporales</taxon>
        <taxon>Polyporaceae</taxon>
        <taxon>Lentinus</taxon>
    </lineage>
</organism>